<organism evidence="2">
    <name type="scientific">Thermomicrobium roseum</name>
    <dbReference type="NCBI Taxonomy" id="500"/>
    <lineage>
        <taxon>Bacteria</taxon>
        <taxon>Pseudomonadati</taxon>
        <taxon>Thermomicrobiota</taxon>
        <taxon>Thermomicrobia</taxon>
        <taxon>Thermomicrobiales</taxon>
        <taxon>Thermomicrobiaceae</taxon>
        <taxon>Thermomicrobium</taxon>
    </lineage>
</organism>
<feature type="region of interest" description="Disordered" evidence="1">
    <location>
        <begin position="93"/>
        <end position="113"/>
    </location>
</feature>
<comment type="caution">
    <text evidence="2">The sequence shown here is derived from an EMBL/GenBank/DDBJ whole genome shotgun (WGS) entry which is preliminary data.</text>
</comment>
<gene>
    <name evidence="2" type="ORF">ENP47_04860</name>
</gene>
<evidence type="ECO:0000313" key="2">
    <source>
        <dbReference type="EMBL" id="HEF64912.1"/>
    </source>
</evidence>
<name>A0A7C1FSI1_THERO</name>
<reference evidence="2" key="1">
    <citation type="journal article" date="2020" name="mSystems">
        <title>Genome- and Community-Level Interaction Insights into Carbon Utilization and Element Cycling Functions of Hydrothermarchaeota in Hydrothermal Sediment.</title>
        <authorList>
            <person name="Zhou Z."/>
            <person name="Liu Y."/>
            <person name="Xu W."/>
            <person name="Pan J."/>
            <person name="Luo Z.H."/>
            <person name="Li M."/>
        </authorList>
    </citation>
    <scope>NUCLEOTIDE SEQUENCE [LARGE SCALE GENOMIC DNA]</scope>
    <source>
        <strain evidence="2">SpSt-222</strain>
    </source>
</reference>
<dbReference type="EMBL" id="DSJL01000009">
    <property type="protein sequence ID" value="HEF64912.1"/>
    <property type="molecule type" value="Genomic_DNA"/>
</dbReference>
<feature type="compositionally biased region" description="Basic and acidic residues" evidence="1">
    <location>
        <begin position="104"/>
        <end position="113"/>
    </location>
</feature>
<evidence type="ECO:0000256" key="1">
    <source>
        <dbReference type="SAM" id="MobiDB-lite"/>
    </source>
</evidence>
<accession>A0A7C1FSI1</accession>
<proteinExistence type="predicted"/>
<sequence>MRRRSERRRVIASTMLRLTEHAQRRCAERAIRREYLEFAAAHGRFYQGPGCLVVFFGRHEVARYRRLGSWVEHLHGLVIVLDRDGTRVLTSFKNRRGPRRAGRKRDSLLDEAA</sequence>
<evidence type="ECO:0008006" key="3">
    <source>
        <dbReference type="Google" id="ProtNLM"/>
    </source>
</evidence>
<dbReference type="AlphaFoldDB" id="A0A7C1FSI1"/>
<protein>
    <recommendedName>
        <fullName evidence="3">DUF4258 domain-containing protein</fullName>
    </recommendedName>
</protein>
<feature type="compositionally biased region" description="Basic residues" evidence="1">
    <location>
        <begin position="93"/>
        <end position="103"/>
    </location>
</feature>